<dbReference type="InterPro" id="IPR028896">
    <property type="entry name" value="GcvT/YgfZ/DmdA"/>
</dbReference>
<evidence type="ECO:0000256" key="4">
    <source>
        <dbReference type="ARBA" id="ARBA00022679"/>
    </source>
</evidence>
<dbReference type="EMBL" id="DRKW01000161">
    <property type="protein sequence ID" value="HEB74137.1"/>
    <property type="molecule type" value="Genomic_DNA"/>
</dbReference>
<evidence type="ECO:0000256" key="6">
    <source>
        <dbReference type="ARBA" id="ARBA00047665"/>
    </source>
</evidence>
<reference evidence="10" key="1">
    <citation type="journal article" date="2020" name="mSystems">
        <title>Genome- and Community-Level Interaction Insights into Carbon Utilization and Element Cycling Functions of Hydrothermarchaeota in Hydrothermal Sediment.</title>
        <authorList>
            <person name="Zhou Z."/>
            <person name="Liu Y."/>
            <person name="Xu W."/>
            <person name="Pan J."/>
            <person name="Luo Z.H."/>
            <person name="Li M."/>
        </authorList>
    </citation>
    <scope>NUCLEOTIDE SEQUENCE [LARGE SCALE GENOMIC DNA]</scope>
    <source>
        <strain evidence="10">HyVt-45</strain>
    </source>
</reference>
<dbReference type="AlphaFoldDB" id="A0A7V1N2K8"/>
<evidence type="ECO:0000256" key="3">
    <source>
        <dbReference type="ARBA" id="ARBA00022576"/>
    </source>
</evidence>
<comment type="similarity">
    <text evidence="1">Belongs to the GcvT family.</text>
</comment>
<feature type="binding site" evidence="7">
    <location>
        <position position="211"/>
    </location>
    <ligand>
        <name>substrate</name>
    </ligand>
</feature>
<dbReference type="InterPro" id="IPR027266">
    <property type="entry name" value="TrmE/GcvT-like"/>
</dbReference>
<dbReference type="EC" id="2.1.2.10" evidence="2"/>
<dbReference type="GO" id="GO:0005960">
    <property type="term" value="C:glycine cleavage complex"/>
    <property type="evidence" value="ECO:0007669"/>
    <property type="project" value="InterPro"/>
</dbReference>
<keyword evidence="4 10" id="KW-0808">Transferase</keyword>
<dbReference type="PANTHER" id="PTHR43757:SF2">
    <property type="entry name" value="AMINOMETHYLTRANSFERASE, MITOCHONDRIAL"/>
    <property type="match status" value="1"/>
</dbReference>
<name>A0A7V1N2K8_DESA2</name>
<evidence type="ECO:0000256" key="7">
    <source>
        <dbReference type="PIRSR" id="PIRSR006487-1"/>
    </source>
</evidence>
<proteinExistence type="inferred from homology"/>
<comment type="catalytic activity">
    <reaction evidence="6">
        <text>N(6)-[(R)-S(8)-aminomethyldihydrolipoyl]-L-lysyl-[protein] + (6S)-5,6,7,8-tetrahydrofolate = N(6)-[(R)-dihydrolipoyl]-L-lysyl-[protein] + (6R)-5,10-methylene-5,6,7,8-tetrahydrofolate + NH4(+)</text>
        <dbReference type="Rhea" id="RHEA:16945"/>
        <dbReference type="Rhea" id="RHEA-COMP:10475"/>
        <dbReference type="Rhea" id="RHEA-COMP:10492"/>
        <dbReference type="ChEBI" id="CHEBI:15636"/>
        <dbReference type="ChEBI" id="CHEBI:28938"/>
        <dbReference type="ChEBI" id="CHEBI:57453"/>
        <dbReference type="ChEBI" id="CHEBI:83100"/>
        <dbReference type="ChEBI" id="CHEBI:83143"/>
        <dbReference type="EC" id="2.1.2.10"/>
    </reaction>
</comment>
<dbReference type="GO" id="GO:0004047">
    <property type="term" value="F:aminomethyltransferase activity"/>
    <property type="evidence" value="ECO:0007669"/>
    <property type="project" value="UniProtKB-EC"/>
</dbReference>
<dbReference type="GO" id="GO:0005829">
    <property type="term" value="C:cytosol"/>
    <property type="evidence" value="ECO:0007669"/>
    <property type="project" value="TreeGrafter"/>
</dbReference>
<keyword evidence="3" id="KW-0032">Aminotransferase</keyword>
<evidence type="ECO:0000313" key="10">
    <source>
        <dbReference type="EMBL" id="HEB74137.1"/>
    </source>
</evidence>
<feature type="domain" description="Aminomethyltransferase C-terminal" evidence="9">
    <location>
        <begin position="293"/>
        <end position="371"/>
    </location>
</feature>
<dbReference type="Pfam" id="PF08669">
    <property type="entry name" value="GCV_T_C"/>
    <property type="match status" value="1"/>
</dbReference>
<sequence length="377" mass="42654">MSKLLLKNNHFGDKRKPMGLSSTPLLSAHKKLNAKTTTFAGWLMPLQYGSIIAEHLWTRNSCSLFDTCHMGELIVYGTLKENNLNKILPNDLEKIKVGKCSYSFMLNEKGGIIDDLVIYKLEEGKWMLVVNAGTLDKDYRHLKSNIRSGVENISPQMAKLDLQGPLSREVLRKFVGTEIDKLKYYHFDYFSMLGEKIIISRTGYTGELGYELYVNCKGVKEFWNSLLTDERVKPAGLGARDTLRLEMGYPLYGQDITEETTPLEAGLERILDFRKEFVGKQALLKQKQIGISKKLVCFMTHSRRSPRQNYKLYFENQQVGFVTSGSFSPCLSCGIGMGYIKADHAQLGTKVVIKGHATEMQAVITAKPFYKNGSLKK</sequence>
<dbReference type="InterPro" id="IPR029043">
    <property type="entry name" value="GcvT/YgfZ_C"/>
</dbReference>
<dbReference type="Proteomes" id="UP000886268">
    <property type="component" value="Unassembled WGS sequence"/>
</dbReference>
<dbReference type="NCBIfam" id="NF001567">
    <property type="entry name" value="PRK00389.1"/>
    <property type="match status" value="1"/>
</dbReference>
<dbReference type="SUPFAM" id="SSF103025">
    <property type="entry name" value="Folate-binding domain"/>
    <property type="match status" value="1"/>
</dbReference>
<dbReference type="Gene3D" id="3.30.1360.120">
    <property type="entry name" value="Probable tRNA modification gtpase trme, domain 1"/>
    <property type="match status" value="1"/>
</dbReference>
<dbReference type="GO" id="GO:0008483">
    <property type="term" value="F:transaminase activity"/>
    <property type="evidence" value="ECO:0007669"/>
    <property type="project" value="UniProtKB-KW"/>
</dbReference>
<dbReference type="SUPFAM" id="SSF101790">
    <property type="entry name" value="Aminomethyltransferase beta-barrel domain"/>
    <property type="match status" value="1"/>
</dbReference>
<feature type="domain" description="GCVT N-terminal" evidence="8">
    <location>
        <begin position="27"/>
        <end position="275"/>
    </location>
</feature>
<evidence type="ECO:0000256" key="2">
    <source>
        <dbReference type="ARBA" id="ARBA00012616"/>
    </source>
</evidence>
<gene>
    <name evidence="10" type="primary">gcvT</name>
    <name evidence="10" type="ORF">ENJ03_02830</name>
</gene>
<dbReference type="FunFam" id="3.30.70.1400:FF:000001">
    <property type="entry name" value="Aminomethyltransferase"/>
    <property type="match status" value="1"/>
</dbReference>
<evidence type="ECO:0000256" key="1">
    <source>
        <dbReference type="ARBA" id="ARBA00008609"/>
    </source>
</evidence>
<dbReference type="Pfam" id="PF01571">
    <property type="entry name" value="GCV_T"/>
    <property type="match status" value="1"/>
</dbReference>
<dbReference type="GO" id="GO:0006546">
    <property type="term" value="P:glycine catabolic process"/>
    <property type="evidence" value="ECO:0007669"/>
    <property type="project" value="InterPro"/>
</dbReference>
<dbReference type="NCBIfam" id="TIGR00528">
    <property type="entry name" value="gcvT"/>
    <property type="match status" value="1"/>
</dbReference>
<accession>A0A7V1N2K8</accession>
<organism evidence="10">
    <name type="scientific">Desulfofervidus auxilii</name>
    <dbReference type="NCBI Taxonomy" id="1621989"/>
    <lineage>
        <taxon>Bacteria</taxon>
        <taxon>Pseudomonadati</taxon>
        <taxon>Thermodesulfobacteriota</taxon>
        <taxon>Candidatus Desulfofervidia</taxon>
        <taxon>Candidatus Desulfofervidales</taxon>
        <taxon>Candidatus Desulfofervidaceae</taxon>
        <taxon>Candidatus Desulfofervidus</taxon>
    </lineage>
</organism>
<protein>
    <recommendedName>
        <fullName evidence="2">aminomethyltransferase</fullName>
        <ecNumber evidence="2">2.1.2.10</ecNumber>
    </recommendedName>
    <alternativeName>
        <fullName evidence="5">Glycine cleavage system T protein</fullName>
    </alternativeName>
</protein>
<dbReference type="PIRSF" id="PIRSF006487">
    <property type="entry name" value="GcvT"/>
    <property type="match status" value="1"/>
</dbReference>
<comment type="caution">
    <text evidence="10">The sequence shown here is derived from an EMBL/GenBank/DDBJ whole genome shotgun (WGS) entry which is preliminary data.</text>
</comment>
<evidence type="ECO:0000259" key="9">
    <source>
        <dbReference type="Pfam" id="PF08669"/>
    </source>
</evidence>
<dbReference type="InterPro" id="IPR006222">
    <property type="entry name" value="GCVT_N"/>
</dbReference>
<evidence type="ECO:0000259" key="8">
    <source>
        <dbReference type="Pfam" id="PF01571"/>
    </source>
</evidence>
<evidence type="ECO:0000256" key="5">
    <source>
        <dbReference type="ARBA" id="ARBA00031395"/>
    </source>
</evidence>
<dbReference type="InterPro" id="IPR013977">
    <property type="entry name" value="GcvT_C"/>
</dbReference>
<dbReference type="Gene3D" id="3.30.70.1400">
    <property type="entry name" value="Aminomethyltransferase beta-barrel domains"/>
    <property type="match status" value="1"/>
</dbReference>
<dbReference type="PANTHER" id="PTHR43757">
    <property type="entry name" value="AMINOMETHYLTRANSFERASE"/>
    <property type="match status" value="1"/>
</dbReference>
<dbReference type="Gene3D" id="4.10.1250.10">
    <property type="entry name" value="Aminomethyltransferase fragment"/>
    <property type="match status" value="1"/>
</dbReference>
<dbReference type="InterPro" id="IPR006223">
    <property type="entry name" value="GcvT"/>
</dbReference>
<dbReference type="Gene3D" id="2.40.30.110">
    <property type="entry name" value="Aminomethyltransferase beta-barrel domains"/>
    <property type="match status" value="1"/>
</dbReference>